<feature type="chain" id="PRO_5042241231" description="EGF-like domain-containing protein" evidence="2">
    <location>
        <begin position="24"/>
        <end position="208"/>
    </location>
</feature>
<dbReference type="CDD" id="cd00054">
    <property type="entry name" value="EGF_CA"/>
    <property type="match status" value="1"/>
</dbReference>
<feature type="disulfide bond" evidence="1">
    <location>
        <begin position="166"/>
        <end position="175"/>
    </location>
</feature>
<dbReference type="InterPro" id="IPR000742">
    <property type="entry name" value="EGF"/>
</dbReference>
<reference evidence="5" key="2">
    <citation type="journal article" date="2023" name="Science">
        <title>Genomic signatures of disease resistance in endangered staghorn corals.</title>
        <authorList>
            <person name="Vollmer S.V."/>
            <person name="Selwyn J.D."/>
            <person name="Despard B.A."/>
            <person name="Roesel C.L."/>
        </authorList>
    </citation>
    <scope>NUCLEOTIDE SEQUENCE</scope>
    <source>
        <strain evidence="5">K2</strain>
    </source>
</reference>
<comment type="caution">
    <text evidence="1">Lacks conserved residue(s) required for the propagation of feature annotation.</text>
</comment>
<feature type="domain" description="EGF-like" evidence="3">
    <location>
        <begin position="136"/>
        <end position="176"/>
    </location>
</feature>
<evidence type="ECO:0000256" key="2">
    <source>
        <dbReference type="SAM" id="SignalP"/>
    </source>
</evidence>
<organism evidence="5 6">
    <name type="scientific">Acropora cervicornis</name>
    <name type="common">Staghorn coral</name>
    <dbReference type="NCBI Taxonomy" id="6130"/>
    <lineage>
        <taxon>Eukaryota</taxon>
        <taxon>Metazoa</taxon>
        <taxon>Cnidaria</taxon>
        <taxon>Anthozoa</taxon>
        <taxon>Hexacorallia</taxon>
        <taxon>Scleractinia</taxon>
        <taxon>Astrocoeniina</taxon>
        <taxon>Acroporidae</taxon>
        <taxon>Acropora</taxon>
    </lineage>
</organism>
<keyword evidence="2" id="KW-0732">Signal</keyword>
<dbReference type="InterPro" id="IPR003609">
    <property type="entry name" value="Pan_app"/>
</dbReference>
<dbReference type="Pfam" id="PF00024">
    <property type="entry name" value="PAN_1"/>
    <property type="match status" value="1"/>
</dbReference>
<evidence type="ECO:0000256" key="1">
    <source>
        <dbReference type="PROSITE-ProRule" id="PRU00076"/>
    </source>
</evidence>
<feature type="signal peptide" evidence="2">
    <location>
        <begin position="1"/>
        <end position="23"/>
    </location>
</feature>
<dbReference type="PROSITE" id="PS01186">
    <property type="entry name" value="EGF_2"/>
    <property type="match status" value="1"/>
</dbReference>
<accession>A0AAD9VD81</accession>
<keyword evidence="6" id="KW-1185">Reference proteome</keyword>
<feature type="domain" description="Apple" evidence="4">
    <location>
        <begin position="30"/>
        <end position="115"/>
    </location>
</feature>
<name>A0AAD9VD81_ACRCE</name>
<dbReference type="PROSITE" id="PS50026">
    <property type="entry name" value="EGF_3"/>
    <property type="match status" value="1"/>
</dbReference>
<evidence type="ECO:0000259" key="4">
    <source>
        <dbReference type="PROSITE" id="PS50948"/>
    </source>
</evidence>
<gene>
    <name evidence="5" type="ORF">P5673_005040</name>
</gene>
<evidence type="ECO:0008006" key="7">
    <source>
        <dbReference type="Google" id="ProtNLM"/>
    </source>
</evidence>
<dbReference type="SUPFAM" id="SSF57414">
    <property type="entry name" value="Hairpin loop containing domain-like"/>
    <property type="match status" value="1"/>
</dbReference>
<dbReference type="EMBL" id="JARQWQ010000008">
    <property type="protein sequence ID" value="KAK2570258.1"/>
    <property type="molecule type" value="Genomic_DNA"/>
</dbReference>
<dbReference type="Pfam" id="PF00008">
    <property type="entry name" value="EGF"/>
    <property type="match status" value="1"/>
</dbReference>
<keyword evidence="1" id="KW-0245">EGF-like domain</keyword>
<evidence type="ECO:0000313" key="6">
    <source>
        <dbReference type="Proteomes" id="UP001249851"/>
    </source>
</evidence>
<sequence>MPWLCKLFKCLTLLLFVSRCSIGQCTLKACEKKALNLATDTKRNLFLRGYVLEKLSFSSWKDCYFFCMRNCQCLSFNFYESSNKTSNCELNEADTKIVPDGLTAKEGVTYFEPLRKYDDPEKEESAQVPCLEQQCNNHCCATTPCQHGGTCYEVCDRKKRRFKCTCTSGYTGHRCQLQGTQLQSHLMQEPQDISLPLEDPPYHSPPTL</sequence>
<evidence type="ECO:0000259" key="3">
    <source>
        <dbReference type="PROSITE" id="PS50026"/>
    </source>
</evidence>
<dbReference type="Proteomes" id="UP001249851">
    <property type="component" value="Unassembled WGS sequence"/>
</dbReference>
<dbReference type="Gene3D" id="2.10.25.10">
    <property type="entry name" value="Laminin"/>
    <property type="match status" value="1"/>
</dbReference>
<dbReference type="AlphaFoldDB" id="A0AAD9VD81"/>
<dbReference type="PROSITE" id="PS00022">
    <property type="entry name" value="EGF_1"/>
    <property type="match status" value="1"/>
</dbReference>
<reference evidence="5" key="1">
    <citation type="journal article" date="2023" name="G3 (Bethesda)">
        <title>Whole genome assembly and annotation of the endangered Caribbean coral Acropora cervicornis.</title>
        <authorList>
            <person name="Selwyn J.D."/>
            <person name="Vollmer S.V."/>
        </authorList>
    </citation>
    <scope>NUCLEOTIDE SEQUENCE</scope>
    <source>
        <strain evidence="5">K2</strain>
    </source>
</reference>
<protein>
    <recommendedName>
        <fullName evidence="7">EGF-like domain-containing protein</fullName>
    </recommendedName>
</protein>
<keyword evidence="1" id="KW-1015">Disulfide bond</keyword>
<dbReference type="SUPFAM" id="SSF57196">
    <property type="entry name" value="EGF/Laminin"/>
    <property type="match status" value="1"/>
</dbReference>
<comment type="caution">
    <text evidence="5">The sequence shown here is derived from an EMBL/GenBank/DDBJ whole genome shotgun (WGS) entry which is preliminary data.</text>
</comment>
<evidence type="ECO:0000313" key="5">
    <source>
        <dbReference type="EMBL" id="KAK2570258.1"/>
    </source>
</evidence>
<dbReference type="PROSITE" id="PS50948">
    <property type="entry name" value="PAN"/>
    <property type="match status" value="1"/>
</dbReference>
<dbReference type="SMART" id="SM00473">
    <property type="entry name" value="PAN_AP"/>
    <property type="match status" value="1"/>
</dbReference>
<proteinExistence type="predicted"/>